<dbReference type="Gene3D" id="3.40.50.150">
    <property type="entry name" value="Vaccinia Virus protein VP39"/>
    <property type="match status" value="1"/>
</dbReference>
<keyword evidence="2" id="KW-1185">Reference proteome</keyword>
<feature type="non-terminal residue" evidence="1">
    <location>
        <position position="1"/>
    </location>
</feature>
<reference evidence="1" key="1">
    <citation type="submission" date="2020-05" db="EMBL/GenBank/DDBJ databases">
        <title>Phylogenomic resolution of chytrid fungi.</title>
        <authorList>
            <person name="Stajich J.E."/>
            <person name="Amses K."/>
            <person name="Simmons R."/>
            <person name="Seto K."/>
            <person name="Myers J."/>
            <person name="Bonds A."/>
            <person name="Quandt C.A."/>
            <person name="Barry K."/>
            <person name="Liu P."/>
            <person name="Grigoriev I."/>
            <person name="Longcore J.E."/>
            <person name="James T.Y."/>
        </authorList>
    </citation>
    <scope>NUCLEOTIDE SEQUENCE</scope>
    <source>
        <strain evidence="1">JEL0513</strain>
    </source>
</reference>
<accession>A0AAD5X9X9</accession>
<sequence length="69" mass="7896">MVFHDLSKEEFPSAIREIMRVTQNGGWIELVELDFQEYRTGPLAKSINAAFSMLLIKRKLDLLAGTNLE</sequence>
<organism evidence="1 2">
    <name type="scientific">Physocladia obscura</name>
    <dbReference type="NCBI Taxonomy" id="109957"/>
    <lineage>
        <taxon>Eukaryota</taxon>
        <taxon>Fungi</taxon>
        <taxon>Fungi incertae sedis</taxon>
        <taxon>Chytridiomycota</taxon>
        <taxon>Chytridiomycota incertae sedis</taxon>
        <taxon>Chytridiomycetes</taxon>
        <taxon>Chytridiales</taxon>
        <taxon>Chytriomycetaceae</taxon>
        <taxon>Physocladia</taxon>
    </lineage>
</organism>
<protein>
    <submittedName>
        <fullName evidence="1">Uncharacterized protein</fullName>
    </submittedName>
</protein>
<gene>
    <name evidence="1" type="ORF">HK100_008921</name>
</gene>
<dbReference type="EMBL" id="JADGJH010004443">
    <property type="protein sequence ID" value="KAJ3085817.1"/>
    <property type="molecule type" value="Genomic_DNA"/>
</dbReference>
<name>A0AAD5X9X9_9FUNG</name>
<evidence type="ECO:0000313" key="1">
    <source>
        <dbReference type="EMBL" id="KAJ3085817.1"/>
    </source>
</evidence>
<comment type="caution">
    <text evidence="1">The sequence shown here is derived from an EMBL/GenBank/DDBJ whole genome shotgun (WGS) entry which is preliminary data.</text>
</comment>
<dbReference type="SUPFAM" id="SSF53335">
    <property type="entry name" value="S-adenosyl-L-methionine-dependent methyltransferases"/>
    <property type="match status" value="1"/>
</dbReference>
<proteinExistence type="predicted"/>
<dbReference type="InterPro" id="IPR029063">
    <property type="entry name" value="SAM-dependent_MTases_sf"/>
</dbReference>
<dbReference type="Proteomes" id="UP001211907">
    <property type="component" value="Unassembled WGS sequence"/>
</dbReference>
<evidence type="ECO:0000313" key="2">
    <source>
        <dbReference type="Proteomes" id="UP001211907"/>
    </source>
</evidence>
<dbReference type="AlphaFoldDB" id="A0AAD5X9X9"/>